<keyword evidence="3" id="KW-1185">Reference proteome</keyword>
<gene>
    <name evidence="2" type="primary">Hypp4639</name>
    <name evidence="2" type="ORF">BLAG_LOCUS23441</name>
</gene>
<feature type="compositionally biased region" description="Basic residues" evidence="1">
    <location>
        <begin position="47"/>
        <end position="60"/>
    </location>
</feature>
<dbReference type="Proteomes" id="UP000838412">
    <property type="component" value="Chromosome 8"/>
</dbReference>
<protein>
    <submittedName>
        <fullName evidence="2">Hypp4639 protein</fullName>
    </submittedName>
</protein>
<feature type="region of interest" description="Disordered" evidence="1">
    <location>
        <begin position="1"/>
        <end position="95"/>
    </location>
</feature>
<evidence type="ECO:0000313" key="2">
    <source>
        <dbReference type="EMBL" id="CAH1271394.1"/>
    </source>
</evidence>
<feature type="compositionally biased region" description="Low complexity" evidence="1">
    <location>
        <begin position="65"/>
        <end position="75"/>
    </location>
</feature>
<accession>A0A8K0A9Q1</accession>
<proteinExistence type="predicted"/>
<name>A0A8K0A9Q1_BRALA</name>
<evidence type="ECO:0000313" key="3">
    <source>
        <dbReference type="Proteomes" id="UP000838412"/>
    </source>
</evidence>
<dbReference type="EMBL" id="OV696693">
    <property type="protein sequence ID" value="CAH1271394.1"/>
    <property type="molecule type" value="Genomic_DNA"/>
</dbReference>
<feature type="compositionally biased region" description="Basic and acidic residues" evidence="1">
    <location>
        <begin position="31"/>
        <end position="46"/>
    </location>
</feature>
<reference evidence="2" key="1">
    <citation type="submission" date="2022-01" db="EMBL/GenBank/DDBJ databases">
        <authorList>
            <person name="Braso-Vives M."/>
        </authorList>
    </citation>
    <scope>NUCLEOTIDE SEQUENCE</scope>
</reference>
<organism evidence="2 3">
    <name type="scientific">Branchiostoma lanceolatum</name>
    <name type="common">Common lancelet</name>
    <name type="synonym">Amphioxus lanceolatum</name>
    <dbReference type="NCBI Taxonomy" id="7740"/>
    <lineage>
        <taxon>Eukaryota</taxon>
        <taxon>Metazoa</taxon>
        <taxon>Chordata</taxon>
        <taxon>Cephalochordata</taxon>
        <taxon>Leptocardii</taxon>
        <taxon>Amphioxiformes</taxon>
        <taxon>Branchiostomatidae</taxon>
        <taxon>Branchiostoma</taxon>
    </lineage>
</organism>
<evidence type="ECO:0000256" key="1">
    <source>
        <dbReference type="SAM" id="MobiDB-lite"/>
    </source>
</evidence>
<dbReference type="OrthoDB" id="10040205at2759"/>
<feature type="compositionally biased region" description="Polar residues" evidence="1">
    <location>
        <begin position="76"/>
        <end position="95"/>
    </location>
</feature>
<sequence length="225" mass="25431">MADSSAEKKRRRSKTPERSESVDSGILTRSRSSERKKQKTEKDVEKKKRRSSFVRGRKSMHLLEQEQQQTSETQTADNTASNSGGSNTATVWQQNYADRLKTESSMWDSLCEEHSAAAENADNSSKDTTSDIPPWESLSAEQQRLLGGKPDLQDILDYTKKCRENLEVYVDKIASTTKTLSTFESTAEAFSSAKANELGMRTFKRMEHFNSPMTLISKIVRKTES</sequence>
<dbReference type="AlphaFoldDB" id="A0A8K0A9Q1"/>
<feature type="region of interest" description="Disordered" evidence="1">
    <location>
        <begin position="112"/>
        <end position="142"/>
    </location>
</feature>